<dbReference type="EMBL" id="JAAOAM010000114">
    <property type="protein sequence ID" value="KAF5546505.1"/>
    <property type="molecule type" value="Genomic_DNA"/>
</dbReference>
<protein>
    <submittedName>
        <fullName evidence="2">Uncharacterized protein</fullName>
    </submittedName>
</protein>
<proteinExistence type="predicted"/>
<keyword evidence="3" id="KW-1185">Reference proteome</keyword>
<gene>
    <name evidence="2" type="ORF">FMEXI_5527</name>
</gene>
<sequence length="67" mass="7448">MEDNSPGDEISPVFEQRRVLLEEYRPEYDIGSTTHSQGQPARPGQSFPQEPESQRGAARGDDSTVDV</sequence>
<dbReference type="Proteomes" id="UP000522262">
    <property type="component" value="Unassembled WGS sequence"/>
</dbReference>
<evidence type="ECO:0000313" key="3">
    <source>
        <dbReference type="Proteomes" id="UP000522262"/>
    </source>
</evidence>
<name>A0A8H5MZZ8_9HYPO</name>
<organism evidence="2 3">
    <name type="scientific">Fusarium mexicanum</name>
    <dbReference type="NCBI Taxonomy" id="751941"/>
    <lineage>
        <taxon>Eukaryota</taxon>
        <taxon>Fungi</taxon>
        <taxon>Dikarya</taxon>
        <taxon>Ascomycota</taxon>
        <taxon>Pezizomycotina</taxon>
        <taxon>Sordariomycetes</taxon>
        <taxon>Hypocreomycetidae</taxon>
        <taxon>Hypocreales</taxon>
        <taxon>Nectriaceae</taxon>
        <taxon>Fusarium</taxon>
        <taxon>Fusarium fujikuroi species complex</taxon>
    </lineage>
</organism>
<evidence type="ECO:0000256" key="1">
    <source>
        <dbReference type="SAM" id="MobiDB-lite"/>
    </source>
</evidence>
<feature type="region of interest" description="Disordered" evidence="1">
    <location>
        <begin position="22"/>
        <end position="67"/>
    </location>
</feature>
<dbReference type="AlphaFoldDB" id="A0A8H5MZZ8"/>
<feature type="compositionally biased region" description="Basic and acidic residues" evidence="1">
    <location>
        <begin position="58"/>
        <end position="67"/>
    </location>
</feature>
<comment type="caution">
    <text evidence="2">The sequence shown here is derived from an EMBL/GenBank/DDBJ whole genome shotgun (WGS) entry which is preliminary data.</text>
</comment>
<reference evidence="2 3" key="1">
    <citation type="submission" date="2020-05" db="EMBL/GenBank/DDBJ databases">
        <title>Identification and distribution of gene clusters putatively required for synthesis of sphingolipid metabolism inhibitors in phylogenetically diverse species of the filamentous fungus Fusarium.</title>
        <authorList>
            <person name="Kim H.-S."/>
            <person name="Busman M."/>
            <person name="Brown D.W."/>
            <person name="Divon H."/>
            <person name="Uhlig S."/>
            <person name="Proctor R.H."/>
        </authorList>
    </citation>
    <scope>NUCLEOTIDE SEQUENCE [LARGE SCALE GENOMIC DNA]</scope>
    <source>
        <strain evidence="2 3">NRRL 53147</strain>
    </source>
</reference>
<accession>A0A8H5MZZ8</accession>
<evidence type="ECO:0000313" key="2">
    <source>
        <dbReference type="EMBL" id="KAF5546505.1"/>
    </source>
</evidence>